<evidence type="ECO:0000256" key="15">
    <source>
        <dbReference type="SAM" id="Phobius"/>
    </source>
</evidence>
<dbReference type="SUPFAM" id="SSF55874">
    <property type="entry name" value="ATPase domain of HSP90 chaperone/DNA topoisomerase II/histidine kinase"/>
    <property type="match status" value="1"/>
</dbReference>
<keyword evidence="10 14" id="KW-0067">ATP-binding</keyword>
<dbReference type="GO" id="GO:0046983">
    <property type="term" value="F:protein dimerization activity"/>
    <property type="evidence" value="ECO:0007669"/>
    <property type="project" value="UniProtKB-UniRule"/>
</dbReference>
<keyword evidence="12 14" id="KW-0902">Two-component regulatory system</keyword>
<dbReference type="GO" id="GO:0005524">
    <property type="term" value="F:ATP binding"/>
    <property type="evidence" value="ECO:0007669"/>
    <property type="project" value="UniProtKB-UniRule"/>
</dbReference>
<dbReference type="CDD" id="cd16917">
    <property type="entry name" value="HATPase_UhpB-NarQ-NarX-like"/>
    <property type="match status" value="1"/>
</dbReference>
<dbReference type="InterPro" id="IPR029095">
    <property type="entry name" value="NarX-like_N"/>
</dbReference>
<dbReference type="InterPro" id="IPR011712">
    <property type="entry name" value="Sig_transdc_His_kin_sub3_dim/P"/>
</dbReference>
<organism evidence="18 19">
    <name type="scientific">Paraburkholderia caffeinitolerans</name>
    <dbReference type="NCBI Taxonomy" id="1723730"/>
    <lineage>
        <taxon>Bacteria</taxon>
        <taxon>Pseudomonadati</taxon>
        <taxon>Pseudomonadota</taxon>
        <taxon>Betaproteobacteria</taxon>
        <taxon>Burkholderiales</taxon>
        <taxon>Burkholderiaceae</taxon>
        <taxon>Paraburkholderia</taxon>
    </lineage>
</organism>
<dbReference type="SMART" id="SM00065">
    <property type="entry name" value="GAF"/>
    <property type="match status" value="1"/>
</dbReference>
<comment type="subcellular location">
    <subcellularLocation>
        <location evidence="2">Cell inner membrane</location>
        <topology evidence="2">Multi-pass membrane protein</topology>
    </subcellularLocation>
</comment>
<evidence type="ECO:0000256" key="8">
    <source>
        <dbReference type="ARBA" id="ARBA00022741"/>
    </source>
</evidence>
<dbReference type="PANTHER" id="PTHR24421">
    <property type="entry name" value="NITRATE/NITRITE SENSOR PROTEIN NARX-RELATED"/>
    <property type="match status" value="1"/>
</dbReference>
<dbReference type="InterPro" id="IPR003660">
    <property type="entry name" value="HAMP_dom"/>
</dbReference>
<keyword evidence="13 14" id="KW-0472">Membrane</keyword>
<dbReference type="PIRSF" id="PIRSF003167">
    <property type="entry name" value="STHK_NarX/NarQ"/>
    <property type="match status" value="1"/>
</dbReference>
<dbReference type="Gene3D" id="1.20.120.960">
    <property type="entry name" value="Histidine kinase NarX, sensor domain"/>
    <property type="match status" value="1"/>
</dbReference>
<keyword evidence="7 15" id="KW-0812">Transmembrane</keyword>
<protein>
    <recommendedName>
        <fullName evidence="14">Sensor protein</fullName>
        <ecNumber evidence="14">2.7.13.3</ecNumber>
    </recommendedName>
</protein>
<dbReference type="EC" id="2.7.13.3" evidence="14"/>
<dbReference type="PROSITE" id="PS50109">
    <property type="entry name" value="HIS_KIN"/>
    <property type="match status" value="1"/>
</dbReference>
<feature type="domain" description="Histidine kinase" evidence="16">
    <location>
        <begin position="490"/>
        <end position="684"/>
    </location>
</feature>
<evidence type="ECO:0000256" key="13">
    <source>
        <dbReference type="ARBA" id="ARBA00023136"/>
    </source>
</evidence>
<reference evidence="18 19" key="1">
    <citation type="submission" date="2020-04" db="EMBL/GenBank/DDBJ databases">
        <authorList>
            <person name="De Canck E."/>
        </authorList>
    </citation>
    <scope>NUCLEOTIDE SEQUENCE [LARGE SCALE GENOMIC DNA]</scope>
    <source>
        <strain evidence="18 19">LMG 28688</strain>
    </source>
</reference>
<dbReference type="InterPro" id="IPR003594">
    <property type="entry name" value="HATPase_dom"/>
</dbReference>
<dbReference type="InterPro" id="IPR005467">
    <property type="entry name" value="His_kinase_dom"/>
</dbReference>
<evidence type="ECO:0000256" key="4">
    <source>
        <dbReference type="ARBA" id="ARBA00022519"/>
    </source>
</evidence>
<dbReference type="PROSITE" id="PS50885">
    <property type="entry name" value="HAMP"/>
    <property type="match status" value="1"/>
</dbReference>
<dbReference type="GO" id="GO:0000155">
    <property type="term" value="F:phosphorelay sensor kinase activity"/>
    <property type="evidence" value="ECO:0007669"/>
    <property type="project" value="UniProtKB-UniRule"/>
</dbReference>
<dbReference type="InterPro" id="IPR016380">
    <property type="entry name" value="Sig_transdc_His_kin_NarX/NarQ"/>
</dbReference>
<dbReference type="SUPFAM" id="SSF158472">
    <property type="entry name" value="HAMP domain-like"/>
    <property type="match status" value="1"/>
</dbReference>
<evidence type="ECO:0000256" key="10">
    <source>
        <dbReference type="ARBA" id="ARBA00022840"/>
    </source>
</evidence>
<keyword evidence="5" id="KW-0597">Phosphoprotein</keyword>
<dbReference type="InterPro" id="IPR003018">
    <property type="entry name" value="GAF"/>
</dbReference>
<dbReference type="Gene3D" id="3.30.565.10">
    <property type="entry name" value="Histidine kinase-like ATPase, C-terminal domain"/>
    <property type="match status" value="1"/>
</dbReference>
<evidence type="ECO:0000256" key="6">
    <source>
        <dbReference type="ARBA" id="ARBA00022679"/>
    </source>
</evidence>
<evidence type="ECO:0000256" key="12">
    <source>
        <dbReference type="ARBA" id="ARBA00023012"/>
    </source>
</evidence>
<evidence type="ECO:0000313" key="19">
    <source>
        <dbReference type="Proteomes" id="UP000494119"/>
    </source>
</evidence>
<feature type="domain" description="HAMP" evidence="17">
    <location>
        <begin position="227"/>
        <end position="279"/>
    </location>
</feature>
<dbReference type="Gene3D" id="1.20.5.1930">
    <property type="match status" value="1"/>
</dbReference>
<name>A0A6J5FQC1_9BURK</name>
<dbReference type="CDD" id="cd06225">
    <property type="entry name" value="HAMP"/>
    <property type="match status" value="1"/>
</dbReference>
<keyword evidence="11 15" id="KW-1133">Transmembrane helix</keyword>
<dbReference type="Pfam" id="PF00672">
    <property type="entry name" value="HAMP"/>
    <property type="match status" value="1"/>
</dbReference>
<evidence type="ECO:0000259" key="16">
    <source>
        <dbReference type="PROSITE" id="PS50109"/>
    </source>
</evidence>
<feature type="transmembrane region" description="Helical" evidence="15">
    <location>
        <begin position="208"/>
        <end position="229"/>
    </location>
</feature>
<evidence type="ECO:0000256" key="3">
    <source>
        <dbReference type="ARBA" id="ARBA00022475"/>
    </source>
</evidence>
<proteinExistence type="predicted"/>
<keyword evidence="8 14" id="KW-0547">Nucleotide-binding</keyword>
<dbReference type="InterPro" id="IPR029016">
    <property type="entry name" value="GAF-like_dom_sf"/>
</dbReference>
<accession>A0A6J5FQC1</accession>
<dbReference type="Gene3D" id="6.10.340.10">
    <property type="match status" value="1"/>
</dbReference>
<dbReference type="InterPro" id="IPR042295">
    <property type="entry name" value="NarX-like_N_sf"/>
</dbReference>
<evidence type="ECO:0000256" key="14">
    <source>
        <dbReference type="PIRNR" id="PIRNR003167"/>
    </source>
</evidence>
<dbReference type="Pfam" id="PF02518">
    <property type="entry name" value="HATPase_c"/>
    <property type="match status" value="1"/>
</dbReference>
<comment type="catalytic activity">
    <reaction evidence="1 14">
        <text>ATP + protein L-histidine = ADP + protein N-phospho-L-histidine.</text>
        <dbReference type="EC" id="2.7.13.3"/>
    </reaction>
</comment>
<dbReference type="InterPro" id="IPR050482">
    <property type="entry name" value="Sensor_HK_TwoCompSys"/>
</dbReference>
<dbReference type="Pfam" id="PF13675">
    <property type="entry name" value="PilJ"/>
    <property type="match status" value="1"/>
</dbReference>
<dbReference type="SUPFAM" id="SSF55781">
    <property type="entry name" value="GAF domain-like"/>
    <property type="match status" value="1"/>
</dbReference>
<dbReference type="EMBL" id="CADIKL010000007">
    <property type="protein sequence ID" value="CAB3784738.1"/>
    <property type="molecule type" value="Genomic_DNA"/>
</dbReference>
<evidence type="ECO:0000313" key="18">
    <source>
        <dbReference type="EMBL" id="CAB3784738.1"/>
    </source>
</evidence>
<dbReference type="GO" id="GO:0005886">
    <property type="term" value="C:plasma membrane"/>
    <property type="evidence" value="ECO:0007669"/>
    <property type="project" value="UniProtKB-SubCell"/>
</dbReference>
<keyword evidence="9 14" id="KW-0418">Kinase</keyword>
<dbReference type="Pfam" id="PF07730">
    <property type="entry name" value="HisKA_3"/>
    <property type="match status" value="1"/>
</dbReference>
<keyword evidence="6 14" id="KW-0808">Transferase</keyword>
<evidence type="ECO:0000259" key="17">
    <source>
        <dbReference type="PROSITE" id="PS50885"/>
    </source>
</evidence>
<evidence type="ECO:0000256" key="5">
    <source>
        <dbReference type="ARBA" id="ARBA00022553"/>
    </source>
</evidence>
<dbReference type="InterPro" id="IPR036890">
    <property type="entry name" value="HATPase_C_sf"/>
</dbReference>
<keyword evidence="19" id="KW-1185">Reference proteome</keyword>
<feature type="transmembrane region" description="Helical" evidence="15">
    <location>
        <begin position="46"/>
        <end position="71"/>
    </location>
</feature>
<dbReference type="SMART" id="SM00387">
    <property type="entry name" value="HATPase_c"/>
    <property type="match status" value="1"/>
</dbReference>
<evidence type="ECO:0000256" key="1">
    <source>
        <dbReference type="ARBA" id="ARBA00000085"/>
    </source>
</evidence>
<evidence type="ECO:0000256" key="9">
    <source>
        <dbReference type="ARBA" id="ARBA00022777"/>
    </source>
</evidence>
<dbReference type="Proteomes" id="UP000494119">
    <property type="component" value="Unassembled WGS sequence"/>
</dbReference>
<keyword evidence="4 14" id="KW-0997">Cell inner membrane</keyword>
<dbReference type="PANTHER" id="PTHR24421:SF10">
    <property type="entry name" value="NITRATE_NITRITE SENSOR PROTEIN NARQ"/>
    <property type="match status" value="1"/>
</dbReference>
<dbReference type="Pfam" id="PF01590">
    <property type="entry name" value="GAF"/>
    <property type="match status" value="1"/>
</dbReference>
<keyword evidence="3 14" id="KW-1003">Cell membrane</keyword>
<dbReference type="AlphaFoldDB" id="A0A6J5FQC1"/>
<gene>
    <name evidence="18" type="primary">narX</name>
    <name evidence="18" type="ORF">LMG28688_01930</name>
</gene>
<sequence>MRRTSFPVSFMAMTRSPHSATGSGPHLAAAGAATSAGSLAPFRRRLSTRIVVLSTVVLAIVLTMIGGTLWLSWQLEGAGAAINDAGSLRMRANAVAIELWESRQGRPSRLDAQIDQLNETLHQLHEGNAARPLFLPDDVLIRRQFDRVATSWHERLEPAVQRDRVLGVGAPSAYLALLPGFVDDANHLVVLIERENAHKTAWLRTSQIALAALSCVGTVAIVYLLYLWFVVPVQRLQDGLARIEAQEFDTRLPVDTRDEFGHLAQGFNQMVAELQALYQDLAARVDVKTAQLAAQNRELRILYEMAAFLNTPGPVEPLCRDFLMRLMREFEADGGTVRIASAEDDNLHLLVAEGLPEEIVRAEQCMPAHDCACGAASAEEPVVVVDLRNLVAGAGAKGRMPAMSDAEREHAQYCLRAGFASVAVFGIVSQSEPLGTFSLHFRRERDMPPSEVQLLQTLGRHLGVALKNRRLAALARQLAVSEERNLVAQGLHDSIAQGLSFLKMQVHLLDGAVADGNLDEAREIVPLLAGGVKESYDDVRELLLNFRSKLESGALRPAVDDTVARFRRQSDAELTLDYRDEGGPPLPADQQLQVLFVLQEALSNIRKHAEAQHVHVSVVNRRDFRLTIEDDGIGYDPAEIAARGEAHVGFHIMRERAKRLAGTLTLDSEPGRGSRVELVLPAASRKAA</sequence>
<evidence type="ECO:0000256" key="2">
    <source>
        <dbReference type="ARBA" id="ARBA00004429"/>
    </source>
</evidence>
<dbReference type="SMART" id="SM00304">
    <property type="entry name" value="HAMP"/>
    <property type="match status" value="1"/>
</dbReference>
<dbReference type="Gene3D" id="3.30.450.40">
    <property type="match status" value="1"/>
</dbReference>
<evidence type="ECO:0000256" key="7">
    <source>
        <dbReference type="ARBA" id="ARBA00022692"/>
    </source>
</evidence>
<evidence type="ECO:0000256" key="11">
    <source>
        <dbReference type="ARBA" id="ARBA00022989"/>
    </source>
</evidence>